<dbReference type="InterPro" id="IPR020550">
    <property type="entry name" value="Inositol_monophosphatase_CS"/>
</dbReference>
<keyword evidence="7" id="KW-1185">Reference proteome</keyword>
<dbReference type="RefSeq" id="WP_009208312.1">
    <property type="nucleotide sequence ID" value="NZ_BBWP01000034.1"/>
</dbReference>
<dbReference type="BioCyc" id="AURANTIMONAS:SI859A1_00433-MONOMER"/>
<dbReference type="Gene3D" id="3.40.190.80">
    <property type="match status" value="1"/>
</dbReference>
<evidence type="ECO:0000313" key="7">
    <source>
        <dbReference type="Proteomes" id="UP000000321"/>
    </source>
</evidence>
<feature type="binding site" evidence="5">
    <location>
        <position position="91"/>
    </location>
    <ligand>
        <name>Mg(2+)</name>
        <dbReference type="ChEBI" id="CHEBI:18420"/>
        <label>1</label>
        <note>catalytic</note>
    </ligand>
</feature>
<dbReference type="Gene3D" id="3.30.540.10">
    <property type="entry name" value="Fructose-1,6-Bisphosphatase, subunit A, domain 1"/>
    <property type="match status" value="1"/>
</dbReference>
<dbReference type="PROSITE" id="PS00630">
    <property type="entry name" value="IMP_2"/>
    <property type="match status" value="1"/>
</dbReference>
<dbReference type="GO" id="GO:0046854">
    <property type="term" value="P:phosphatidylinositol phosphate biosynthetic process"/>
    <property type="evidence" value="ECO:0007669"/>
    <property type="project" value="InterPro"/>
</dbReference>
<proteinExistence type="inferred from homology"/>
<name>Q1YH06_AURMS</name>
<evidence type="ECO:0000256" key="2">
    <source>
        <dbReference type="ARBA" id="ARBA00022723"/>
    </source>
</evidence>
<dbReference type="Proteomes" id="UP000000321">
    <property type="component" value="Unassembled WGS sequence"/>
</dbReference>
<evidence type="ECO:0000256" key="5">
    <source>
        <dbReference type="PIRSR" id="PIRSR600760-2"/>
    </source>
</evidence>
<keyword evidence="3" id="KW-0378">Hydrolase</keyword>
<organism evidence="6 7">
    <name type="scientific">Aurantimonas manganoxydans (strain ATCC BAA-1229 / DSM 21871 / SI85-9A1)</name>
    <dbReference type="NCBI Taxonomy" id="287752"/>
    <lineage>
        <taxon>Bacteria</taxon>
        <taxon>Pseudomonadati</taxon>
        <taxon>Pseudomonadota</taxon>
        <taxon>Alphaproteobacteria</taxon>
        <taxon>Hyphomicrobiales</taxon>
        <taxon>Aurantimonadaceae</taxon>
        <taxon>Aurantimonas</taxon>
    </lineage>
</organism>
<dbReference type="SUPFAM" id="SSF56655">
    <property type="entry name" value="Carbohydrate phosphatase"/>
    <property type="match status" value="1"/>
</dbReference>
<keyword evidence="4 5" id="KW-0460">Magnesium</keyword>
<evidence type="ECO:0000256" key="1">
    <source>
        <dbReference type="ARBA" id="ARBA00009759"/>
    </source>
</evidence>
<evidence type="ECO:0000313" key="6">
    <source>
        <dbReference type="EMBL" id="EAS49773.1"/>
    </source>
</evidence>
<dbReference type="GO" id="GO:0046872">
    <property type="term" value="F:metal ion binding"/>
    <property type="evidence" value="ECO:0007669"/>
    <property type="project" value="UniProtKB-KW"/>
</dbReference>
<dbReference type="GO" id="GO:0008934">
    <property type="term" value="F:inositol monophosphate 1-phosphatase activity"/>
    <property type="evidence" value="ECO:0007669"/>
    <property type="project" value="TreeGrafter"/>
</dbReference>
<dbReference type="PANTHER" id="PTHR20854">
    <property type="entry name" value="INOSITOL MONOPHOSPHATASE"/>
    <property type="match status" value="1"/>
</dbReference>
<comment type="caution">
    <text evidence="6">The sequence shown here is derived from an EMBL/GenBank/DDBJ whole genome shotgun (WGS) entry which is preliminary data.</text>
</comment>
<dbReference type="CDD" id="cd01638">
    <property type="entry name" value="CysQ"/>
    <property type="match status" value="1"/>
</dbReference>
<feature type="binding site" evidence="5">
    <location>
        <position position="70"/>
    </location>
    <ligand>
        <name>Mg(2+)</name>
        <dbReference type="ChEBI" id="CHEBI:18420"/>
        <label>1</label>
        <note>catalytic</note>
    </ligand>
</feature>
<evidence type="ECO:0000256" key="4">
    <source>
        <dbReference type="ARBA" id="ARBA00022842"/>
    </source>
</evidence>
<accession>Q1YH06</accession>
<comment type="similarity">
    <text evidence="1">Belongs to the inositol monophosphatase superfamily.</text>
</comment>
<dbReference type="PRINTS" id="PR00377">
    <property type="entry name" value="IMPHPHTASES"/>
</dbReference>
<sequence length="265" mass="28447">MILSGYQADLELVKAAAVEAGEIALGFFRRDPKVWWKEGNSPVSEADFAVDLMLRNTLVGARPDYGWVSEEMQPGDARTGTGSRFFVVDPIDGTRAYLRGEDTWCVSIAVVENGRPVVGVIAAPSMGEIFEVTADGTPLMNGAPCAVAEPGPGDRMRLAMPDAMRKRVEASDGEAFTSEKAVPSLAYRLALVACGRLDGTLIRPRASDWDIAAADLLIERAGGLLCGRAGLPTVYRSEGRRHEILMAASLAAMPRLRRLAEAVPD</sequence>
<dbReference type="InterPro" id="IPR000760">
    <property type="entry name" value="Inositol_monophosphatase-like"/>
</dbReference>
<dbReference type="AlphaFoldDB" id="Q1YH06"/>
<gene>
    <name evidence="6" type="ORF">SI859A1_00433</name>
</gene>
<dbReference type="InterPro" id="IPR020583">
    <property type="entry name" value="Inositol_monoP_metal-BS"/>
</dbReference>
<reference evidence="6 7" key="1">
    <citation type="journal article" date="2008" name="Appl. Environ. Microbiol.">
        <title>Genomic insights into Mn(II) oxidation by the marine alphaproteobacterium Aurantimonas sp. strain SI85-9A1.</title>
        <authorList>
            <person name="Dick G.J."/>
            <person name="Podell S."/>
            <person name="Johnson H.A."/>
            <person name="Rivera-Espinoza Y."/>
            <person name="Bernier-Latmani R."/>
            <person name="McCarthy J.K."/>
            <person name="Torpey J.W."/>
            <person name="Clement B.G."/>
            <person name="Gaasterland T."/>
            <person name="Tebo B.M."/>
        </authorList>
    </citation>
    <scope>NUCLEOTIDE SEQUENCE [LARGE SCALE GENOMIC DNA]</scope>
    <source>
        <strain evidence="6 7">SI85-9A1</strain>
    </source>
</reference>
<feature type="binding site" evidence="5">
    <location>
        <position position="89"/>
    </location>
    <ligand>
        <name>Mg(2+)</name>
        <dbReference type="ChEBI" id="CHEBI:18420"/>
        <label>1</label>
        <note>catalytic</note>
    </ligand>
</feature>
<feature type="binding site" evidence="5">
    <location>
        <position position="210"/>
    </location>
    <ligand>
        <name>Mg(2+)</name>
        <dbReference type="ChEBI" id="CHEBI:18420"/>
        <label>1</label>
        <note>catalytic</note>
    </ligand>
</feature>
<feature type="binding site" evidence="5">
    <location>
        <position position="92"/>
    </location>
    <ligand>
        <name>Mg(2+)</name>
        <dbReference type="ChEBI" id="CHEBI:18420"/>
        <label>1</label>
        <note>catalytic</note>
    </ligand>
</feature>
<dbReference type="PANTHER" id="PTHR20854:SF4">
    <property type="entry name" value="INOSITOL-1-MONOPHOSPHATASE-RELATED"/>
    <property type="match status" value="1"/>
</dbReference>
<dbReference type="HOGENOM" id="CLU_044118_3_1_5"/>
<dbReference type="PROSITE" id="PS00629">
    <property type="entry name" value="IMP_1"/>
    <property type="match status" value="1"/>
</dbReference>
<keyword evidence="2 5" id="KW-0479">Metal-binding</keyword>
<dbReference type="GO" id="GO:0006020">
    <property type="term" value="P:inositol metabolic process"/>
    <property type="evidence" value="ECO:0007669"/>
    <property type="project" value="TreeGrafter"/>
</dbReference>
<dbReference type="GO" id="GO:0007165">
    <property type="term" value="P:signal transduction"/>
    <property type="evidence" value="ECO:0007669"/>
    <property type="project" value="TreeGrafter"/>
</dbReference>
<comment type="cofactor">
    <cofactor evidence="5">
        <name>Mg(2+)</name>
        <dbReference type="ChEBI" id="CHEBI:18420"/>
    </cofactor>
</comment>
<protein>
    <submittedName>
        <fullName evidence="6">Putative inositol monophosphatase</fullName>
    </submittedName>
</protein>
<evidence type="ECO:0000256" key="3">
    <source>
        <dbReference type="ARBA" id="ARBA00022801"/>
    </source>
</evidence>
<dbReference type="EMBL" id="AAPJ01000004">
    <property type="protein sequence ID" value="EAS49773.1"/>
    <property type="molecule type" value="Genomic_DNA"/>
</dbReference>
<dbReference type="OrthoDB" id="9785695at2"/>
<dbReference type="Pfam" id="PF00459">
    <property type="entry name" value="Inositol_P"/>
    <property type="match status" value="1"/>
</dbReference>